<gene>
    <name evidence="1" type="ORF">LCGC14_2533350</name>
</gene>
<comment type="caution">
    <text evidence="1">The sequence shown here is derived from an EMBL/GenBank/DDBJ whole genome shotgun (WGS) entry which is preliminary data.</text>
</comment>
<name>A0A0F9DKZ3_9ZZZZ</name>
<reference evidence="1" key="1">
    <citation type="journal article" date="2015" name="Nature">
        <title>Complex archaea that bridge the gap between prokaryotes and eukaryotes.</title>
        <authorList>
            <person name="Spang A."/>
            <person name="Saw J.H."/>
            <person name="Jorgensen S.L."/>
            <person name="Zaremba-Niedzwiedzka K."/>
            <person name="Martijn J."/>
            <person name="Lind A.E."/>
            <person name="van Eijk R."/>
            <person name="Schleper C."/>
            <person name="Guy L."/>
            <person name="Ettema T.J."/>
        </authorList>
    </citation>
    <scope>NUCLEOTIDE SEQUENCE</scope>
</reference>
<protein>
    <submittedName>
        <fullName evidence="1">Uncharacterized protein</fullName>
    </submittedName>
</protein>
<dbReference type="EMBL" id="LAZR01041163">
    <property type="protein sequence ID" value="KKL12678.1"/>
    <property type="molecule type" value="Genomic_DNA"/>
</dbReference>
<organism evidence="1">
    <name type="scientific">marine sediment metagenome</name>
    <dbReference type="NCBI Taxonomy" id="412755"/>
    <lineage>
        <taxon>unclassified sequences</taxon>
        <taxon>metagenomes</taxon>
        <taxon>ecological metagenomes</taxon>
    </lineage>
</organism>
<evidence type="ECO:0000313" key="1">
    <source>
        <dbReference type="EMBL" id="KKL12678.1"/>
    </source>
</evidence>
<accession>A0A0F9DKZ3</accession>
<sequence>MTQQAVQMLDCRHDENGVVSLLDGHGGVLPKGAPLVWLTFTRSDIGRATNSAGEVFRPNIDEQSFGDLGEVKRCKTCKWWNPDGQLCSHPKMCTLSKETQYMLSESQEDVDLGAIPTGPEFGGCVHHEEKE</sequence>
<proteinExistence type="predicted"/>
<dbReference type="AlphaFoldDB" id="A0A0F9DKZ3"/>